<dbReference type="EMBL" id="CP136865">
    <property type="protein sequence ID" value="WOJ97797.1"/>
    <property type="molecule type" value="Genomic_DNA"/>
</dbReference>
<name>A0ABZ0IE25_9GAMM</name>
<dbReference type="RefSeq" id="WP_407328823.1">
    <property type="nucleotide sequence ID" value="NZ_CP136865.1"/>
</dbReference>
<dbReference type="Proteomes" id="UP001626549">
    <property type="component" value="Chromosome"/>
</dbReference>
<keyword evidence="2" id="KW-1185">Reference proteome</keyword>
<evidence type="ECO:0000313" key="2">
    <source>
        <dbReference type="Proteomes" id="UP001626549"/>
    </source>
</evidence>
<dbReference type="InterPro" id="IPR045508">
    <property type="entry name" value="DUF6482"/>
</dbReference>
<reference evidence="1 2" key="1">
    <citation type="submission" date="2023-10" db="EMBL/GenBank/DDBJ databases">
        <title>Two novel species belonging to the OM43/NOR5 clade.</title>
        <authorList>
            <person name="Park M."/>
        </authorList>
    </citation>
    <scope>NUCLEOTIDE SEQUENCE [LARGE SCALE GENOMIC DNA]</scope>
    <source>
        <strain evidence="1 2">IMCC45268</strain>
    </source>
</reference>
<organism evidence="1 2">
    <name type="scientific">Congregibacter brevis</name>
    <dbReference type="NCBI Taxonomy" id="3081201"/>
    <lineage>
        <taxon>Bacteria</taxon>
        <taxon>Pseudomonadati</taxon>
        <taxon>Pseudomonadota</taxon>
        <taxon>Gammaproteobacteria</taxon>
        <taxon>Cellvibrionales</taxon>
        <taxon>Halieaceae</taxon>
        <taxon>Congregibacter</taxon>
    </lineage>
</organism>
<protein>
    <submittedName>
        <fullName evidence="1">DUF6482 family protein</fullName>
    </submittedName>
</protein>
<dbReference type="Pfam" id="PF20090">
    <property type="entry name" value="DUF6482"/>
    <property type="match status" value="1"/>
</dbReference>
<accession>A0ABZ0IE25</accession>
<gene>
    <name evidence="1" type="ORF">R0137_04275</name>
</gene>
<evidence type="ECO:0000313" key="1">
    <source>
        <dbReference type="EMBL" id="WOJ97797.1"/>
    </source>
</evidence>
<proteinExistence type="predicted"/>
<sequence length="106" mass="11753">MKVTLKDLKSRSIDRVVIESVDLSLYIAHAYSVEGRLLIVEGDGKPLKTRNLLDMKSALSSLRGVAMVLVQRSAYDEMVGQSYVPTDNAMEISLAPGFETLPSWEH</sequence>